<dbReference type="InterPro" id="IPR011042">
    <property type="entry name" value="6-blade_b-propeller_TolB-like"/>
</dbReference>
<sequence>MKHIGFGILVFSLFFSCQQNKDSSITPLQLIPKNSEVLFKIKAFNDFESQMDSQNIIYSLYAMHFDLTFEFAEKMNPESTAYLSLSQNEAGLPYYTLVSERSNYEKPLDSASFSNLKKNENSKIDSLQLNLSTHYFIAVGDYIIASNLKESINSPQVYNESNNKAFSILETASDDVITSLVFKNEKSPISKLLLNSWGYNTSNSTTLDLKLTNDTYRYNGILTYNDSINSPVECFKNTKPQEINTINIIPKDINKVISLAFDDYKIFEGNRIKLIKADSIVQKNSFLNYTNEITKADNYLVMHSLDPDIILESLENATLQEEFRGIDIFTTGEDAELLNSQFLPFFKSSEFGFVAIIKNYVVWAATLEEIKTFLSSALNNNTLNNLEAFKNVSSDLSDEASLFIFENSKSLSSRFNLDMKGYDANVVQLINETDFAHINGMIQKFKKRPRTSEIIESFTTPLKHPLISPPQVVKNHITKGHDIIVQDAKNQLSLISGSGKVLWTKTLNDKILGTVEQIDMYKNGRLQLAFATPNKLYVLDRNGKDVSPFPLNFKDKITQPLSVFDYDKNRNYRIVVTQGENLLMYNAKGQLVKGFKYNLKKGTITSQPKHFRVASKDYIAFKTEKNLVILNRRGQTRIKVNETFPFSDNELFLYQNKFTSSTKLGELIQIDTKGKLSKKALNLPEDHSVSTTSKTLVSLTENILNIKSRRVNLDYGNYTPPRIFYLNDKIYITVTDLEAKKVYLFDSQAKPIPNFPVYGTSAAVLENIDGDSALELVTQDGIDQVLVYEVH</sequence>
<gene>
    <name evidence="1" type="ORF">J4050_09580</name>
</gene>
<reference evidence="1 2" key="1">
    <citation type="submission" date="2021-03" db="EMBL/GenBank/DDBJ databases">
        <title>Winogradskyella sp. nov., isolated from costal sediment.</title>
        <authorList>
            <person name="Gao C."/>
        </authorList>
    </citation>
    <scope>NUCLEOTIDE SEQUENCE [LARGE SCALE GENOMIC DNA]</scope>
    <source>
        <strain evidence="1 2">DF17</strain>
    </source>
</reference>
<organism evidence="1 2">
    <name type="scientific">Winogradskyella pelagia</name>
    <dbReference type="NCBI Taxonomy" id="2819984"/>
    <lineage>
        <taxon>Bacteria</taxon>
        <taxon>Pseudomonadati</taxon>
        <taxon>Bacteroidota</taxon>
        <taxon>Flavobacteriia</taxon>
        <taxon>Flavobacteriales</taxon>
        <taxon>Flavobacteriaceae</taxon>
        <taxon>Winogradskyella</taxon>
    </lineage>
</organism>
<dbReference type="Gene3D" id="2.120.10.30">
    <property type="entry name" value="TolB, C-terminal domain"/>
    <property type="match status" value="1"/>
</dbReference>
<dbReference type="EMBL" id="JAGEVF010000007">
    <property type="protein sequence ID" value="MBO3116999.1"/>
    <property type="molecule type" value="Genomic_DNA"/>
</dbReference>
<proteinExistence type="predicted"/>
<evidence type="ECO:0000313" key="2">
    <source>
        <dbReference type="Proteomes" id="UP000676776"/>
    </source>
</evidence>
<accession>A0ABS3T2L9</accession>
<dbReference type="PROSITE" id="PS51257">
    <property type="entry name" value="PROKAR_LIPOPROTEIN"/>
    <property type="match status" value="1"/>
</dbReference>
<name>A0ABS3T2L9_9FLAO</name>
<dbReference type="Proteomes" id="UP000676776">
    <property type="component" value="Unassembled WGS sequence"/>
</dbReference>
<keyword evidence="2" id="KW-1185">Reference proteome</keyword>
<evidence type="ECO:0000313" key="1">
    <source>
        <dbReference type="EMBL" id="MBO3116999.1"/>
    </source>
</evidence>
<dbReference type="RefSeq" id="WP_208154365.1">
    <property type="nucleotide sequence ID" value="NZ_JAGEVF010000007.1"/>
</dbReference>
<comment type="caution">
    <text evidence="1">The sequence shown here is derived from an EMBL/GenBank/DDBJ whole genome shotgun (WGS) entry which is preliminary data.</text>
</comment>
<protein>
    <submittedName>
        <fullName evidence="1">Uncharacterized protein</fullName>
    </submittedName>
</protein>